<gene>
    <name evidence="1" type="ORF">ENW83_04110</name>
</gene>
<proteinExistence type="predicted"/>
<evidence type="ECO:0000313" key="1">
    <source>
        <dbReference type="EMBL" id="HGZ60372.1"/>
    </source>
</evidence>
<dbReference type="EMBL" id="DTLS01000117">
    <property type="protein sequence ID" value="HGZ60372.1"/>
    <property type="molecule type" value="Genomic_DNA"/>
</dbReference>
<reference evidence="1" key="1">
    <citation type="journal article" date="2020" name="mSystems">
        <title>Genome- and Community-Level Interaction Insights into Carbon Utilization and Element Cycling Functions of Hydrothermarchaeota in Hydrothermal Sediment.</title>
        <authorList>
            <person name="Zhou Z."/>
            <person name="Liu Y."/>
            <person name="Xu W."/>
            <person name="Pan J."/>
            <person name="Luo Z.H."/>
            <person name="Li M."/>
        </authorList>
    </citation>
    <scope>NUCLEOTIDE SEQUENCE [LARGE SCALE GENOMIC DNA]</scope>
    <source>
        <strain evidence="1">SpSt-885</strain>
    </source>
</reference>
<dbReference type="AlphaFoldDB" id="A0A7J3SM65"/>
<comment type="caution">
    <text evidence="1">The sequence shown here is derived from an EMBL/GenBank/DDBJ whole genome shotgun (WGS) entry which is preliminary data.</text>
</comment>
<sequence length="130" mass="15316">MRSRPRDFQTIMTEREKIFKKVEEFLDSKPGADDERKVIALLEKSSKVRAEILAFIEEYSAQATTEEEKEYVKTILDFLRLVDSERESELIERVIDLSLRRSAGVLKEKRNWLLQQLEESRKLGRLDVAL</sequence>
<name>A0A7J3SM65_9CREN</name>
<accession>A0A7J3SM65</accession>
<protein>
    <submittedName>
        <fullName evidence="1">Uncharacterized protein</fullName>
    </submittedName>
</protein>
<organism evidence="1">
    <name type="scientific">Fervidicoccus fontis</name>
    <dbReference type="NCBI Taxonomy" id="683846"/>
    <lineage>
        <taxon>Archaea</taxon>
        <taxon>Thermoproteota</taxon>
        <taxon>Thermoprotei</taxon>
        <taxon>Fervidicoccales</taxon>
        <taxon>Fervidicoccaceae</taxon>
        <taxon>Fervidicoccus</taxon>
    </lineage>
</organism>